<dbReference type="InterPro" id="IPR029016">
    <property type="entry name" value="GAF-like_dom_sf"/>
</dbReference>
<gene>
    <name evidence="2" type="ORF">BC008_04870</name>
</gene>
<feature type="domain" description="Phytochrome chromophore attachment site" evidence="1">
    <location>
        <begin position="249"/>
        <end position="385"/>
    </location>
</feature>
<dbReference type="RefSeq" id="WP_058183205.1">
    <property type="nucleotide sequence ID" value="NZ_LMTZ01000016.1"/>
</dbReference>
<dbReference type="SMART" id="SM00065">
    <property type="entry name" value="GAF"/>
    <property type="match status" value="8"/>
</dbReference>
<name>A0A0V7ZYQ6_9CYAN</name>
<feature type="domain" description="Phytochrome chromophore attachment site" evidence="1">
    <location>
        <begin position="1144"/>
        <end position="1280"/>
    </location>
</feature>
<dbReference type="SUPFAM" id="SSF58104">
    <property type="entry name" value="Methyl-accepting chemotaxis protein (MCP) signaling domain"/>
    <property type="match status" value="1"/>
</dbReference>
<proteinExistence type="predicted"/>
<dbReference type="SUPFAM" id="SSF55781">
    <property type="entry name" value="GAF domain-like"/>
    <property type="match status" value="8"/>
</dbReference>
<dbReference type="PROSITE" id="PS50046">
    <property type="entry name" value="PHYTOCHROME_2"/>
    <property type="match status" value="8"/>
</dbReference>
<dbReference type="Proteomes" id="UP000053372">
    <property type="component" value="Unassembled WGS sequence"/>
</dbReference>
<feature type="domain" description="Phytochrome chromophore attachment site" evidence="1">
    <location>
        <begin position="786"/>
        <end position="922"/>
    </location>
</feature>
<dbReference type="Pfam" id="PF01590">
    <property type="entry name" value="GAF"/>
    <property type="match status" value="8"/>
</dbReference>
<feature type="domain" description="Phytochrome chromophore attachment site" evidence="1">
    <location>
        <begin position="70"/>
        <end position="206"/>
    </location>
</feature>
<sequence>MTNNYPGIPGSGQDFSYPDHDLSDIESTHILKSNFEKSPQVLSSGQKQSLDLEWTQYFTEVVRCIRRSLKQEDILETATEEVRRLLGCERVVVYGLNQDSEGVIIAESVAPGFIDVLGRTIKDPCFETRYIEKYQNGRVKAIDNIYEANLTDCYIEQLEKLDVKANLVAPIINEGNLLGLLVAHQCSQPRYWQEHEVKWFSQIAMQVGFALDNAKLLVEATNLRQQTDTEAEWTQHFTSTVRLIRTSLRQEDILETATEEVRRLLACERVVVYGLSAESEGIIIAESVAPGFVEALGITIKDPCFEAKYIEKYQNGRVKATNNIYKANLTSCYIEQLEKLEVKANLVAPIINEGKLLGLFVAHQCSQPRNWQEHEIRWFSQIAMQIGFALDNAKVLVEAANLRQQTNIEAEWTQHFTNTVRLIRTSLRQEDILETATEEVRRVFGCDRVVVYGLRSESEGLIIAESVAPGFLEALGRTIKDPCFEAKYIEKYQNGRVKATNNIYKANLTSCYIEQLEKLEVKANLVAPIINEGKILGLFVAHQCSQPRNWQEHEIRCFSQIAMQVGFALDNAKLLLEAANMRQQSDTETEWTHYFSDTVKLIRTSLKKEDILENATEQIQRVLECDRVVVYGLNAESEGIIISESVIPGLVKTIGMTIKDPCFEARYIEKYQNGRVKATNNIYEANLTSCYIEQLEKLAVKANLVAPVINEGKLLGLLVAHQCFQPRDWKNYEIRWFSQIAMQVGFALDNATVLAESASLRQQSNTEAEWTDYFTNTVRLIRTSLTKEDILETATEEVRRLLVCERVLVYGLNPESEGVIISESVAPGFFKALGTVIKDPCFEAKYIEKYQNGRVKATNNIYKANLTTCYIEQLEKLGAKANLVAPIINEGKLLGLLVAHQCSQPREWEQHEIRWFSQIAMQVGFALDNAKVLAEAADLRRQADLENEWTQHFTNTVRLIRTSLNQEDILKTSVKEVRRVMNCDRVVLYGLNQESQGVITAESVAPGSIKTLGMKIKDPCFEAKYIEKYENGRVKATNNIYEANLTSCYIQQLEKLGVKANLVAPIINEGKILGLFVAHQCSQPRDWQDYEIRWFSQIAMQLGFALDNAKVLAEAASLLVQADTETKWTQYFTDTVRLIRQSLNRDDILQTSVKEVRRVIDCERVVVYGLKTESEGMIIAESVAPRFTKALGTTIKDPCFEAKYIEKYQNGRVRATNNIHEANLTPCYIRQLEKLGVKANLVAPILNEGKLLGLLVAHQCSQPRDWQQHEIRWFSQIAMQVGFALDNAKLLTETTDLRLRADKETEWTQYFTDTVRSIRQSLNREDILKTSVKEARRIVGCDRVVVYGLDKKSQGAVIAESVAPRFTKALGMIITDPCFETSYIEKYQNGRVRATDNIYTANLTSCYIEQLKKLEVKANLVAPILNEGKLLGLLVAHQCSQPRHWQNHEVRWFSQIAMQVGFALDNAKALETSKNLDNSKLLATHRVQTLETSKFVRQNQQTSERQQTISVAQQEELRQVLVEILQDNQTSFKDFSAQALNLSNSLATSLKEIKEMLDAAKTITTTGKLTERQIQRNEHLLQEGLGNIKSTLENIYVLQEAVADGGIRVKEFNQHCQKLSNFIDHLTDNLAKGMKNQSINVAIAESYLENCFEDSVTLNTKKVHMLREQLFEITSETQPLLNSAIAKTNEIIETMETETKHLTNWTKSLQTTEQKLDYIVSINTQVGKLVGNITQTAESQAQNSGKAERNLNIANKTAQHMLEQSQHLAKWFTQLAIFSQGNIQKISFWKNIKGFVRSSHTLVTFFTPKE</sequence>
<comment type="caution">
    <text evidence="2">The sequence shown here is derived from an EMBL/GenBank/DDBJ whole genome shotgun (WGS) entry which is preliminary data.</text>
</comment>
<keyword evidence="3" id="KW-1185">Reference proteome</keyword>
<reference evidence="2 3" key="1">
    <citation type="journal article" date="2015" name="Genome Announc.">
        <title>Draft Genome of the Euendolithic (true boring) Cyanobacterium Mastigocoleus testarum strain BC008.</title>
        <authorList>
            <person name="Guida B.S."/>
            <person name="Garcia-Pichel F."/>
        </authorList>
    </citation>
    <scope>NUCLEOTIDE SEQUENCE [LARGE SCALE GENOMIC DNA]</scope>
    <source>
        <strain evidence="2 3">BC008</strain>
    </source>
</reference>
<feature type="domain" description="Phytochrome chromophore attachment site" evidence="1">
    <location>
        <begin position="428"/>
        <end position="564"/>
    </location>
</feature>
<evidence type="ECO:0000313" key="3">
    <source>
        <dbReference type="Proteomes" id="UP000053372"/>
    </source>
</evidence>
<dbReference type="InterPro" id="IPR016132">
    <property type="entry name" value="Phyto_chromo_attachment"/>
</dbReference>
<feature type="domain" description="Phytochrome chromophore attachment site" evidence="1">
    <location>
        <begin position="965"/>
        <end position="1101"/>
    </location>
</feature>
<protein>
    <recommendedName>
        <fullName evidence="1">Phytochrome chromophore attachment site domain-containing protein</fullName>
    </recommendedName>
</protein>
<feature type="domain" description="Phytochrome chromophore attachment site" evidence="1">
    <location>
        <begin position="1323"/>
        <end position="1459"/>
    </location>
</feature>
<dbReference type="Gene3D" id="3.30.450.40">
    <property type="match status" value="8"/>
</dbReference>
<organism evidence="2 3">
    <name type="scientific">Mastigocoleus testarum BC008</name>
    <dbReference type="NCBI Taxonomy" id="371196"/>
    <lineage>
        <taxon>Bacteria</taxon>
        <taxon>Bacillati</taxon>
        <taxon>Cyanobacteriota</taxon>
        <taxon>Cyanophyceae</taxon>
        <taxon>Nostocales</taxon>
        <taxon>Hapalosiphonaceae</taxon>
        <taxon>Mastigocoleus</taxon>
    </lineage>
</organism>
<evidence type="ECO:0000313" key="2">
    <source>
        <dbReference type="EMBL" id="KST69640.1"/>
    </source>
</evidence>
<dbReference type="InterPro" id="IPR003018">
    <property type="entry name" value="GAF"/>
</dbReference>
<dbReference type="EMBL" id="LMTZ01000016">
    <property type="protein sequence ID" value="KST69640.1"/>
    <property type="molecule type" value="Genomic_DNA"/>
</dbReference>
<evidence type="ECO:0000259" key="1">
    <source>
        <dbReference type="PROSITE" id="PS50046"/>
    </source>
</evidence>
<feature type="domain" description="Phytochrome chromophore attachment site" evidence="1">
    <location>
        <begin position="607"/>
        <end position="743"/>
    </location>
</feature>
<accession>A0A0V7ZYQ6</accession>